<dbReference type="EMBL" id="JMUI01000013">
    <property type="protein sequence ID" value="KDM54223.1"/>
    <property type="molecule type" value="Genomic_DNA"/>
</dbReference>
<dbReference type="Pfam" id="PF02705">
    <property type="entry name" value="K_trans"/>
    <property type="match status" value="1"/>
</dbReference>
<keyword evidence="2" id="KW-1133">Transmembrane helix</keyword>
<protein>
    <recommendedName>
        <fullName evidence="3">K+ potassium transporter integral membrane domain-containing protein</fullName>
    </recommendedName>
</protein>
<dbReference type="AlphaFoldDB" id="A0A836MI07"/>
<dbReference type="InterPro" id="IPR053951">
    <property type="entry name" value="K_trans_N"/>
</dbReference>
<keyword evidence="2" id="KW-0812">Transmembrane</keyword>
<name>A0A836MI07_ACINO</name>
<feature type="transmembrane region" description="Helical" evidence="2">
    <location>
        <begin position="49"/>
        <end position="68"/>
    </location>
</feature>
<dbReference type="PANTHER" id="PTHR30540">
    <property type="entry name" value="OSMOTIC STRESS POTASSIUM TRANSPORTER"/>
    <property type="match status" value="1"/>
</dbReference>
<organism evidence="4 5">
    <name type="scientific">Acinetobacter nosocomialis</name>
    <dbReference type="NCBI Taxonomy" id="106654"/>
    <lineage>
        <taxon>Bacteria</taxon>
        <taxon>Pseudomonadati</taxon>
        <taxon>Pseudomonadota</taxon>
        <taxon>Gammaproteobacteria</taxon>
        <taxon>Moraxellales</taxon>
        <taxon>Moraxellaceae</taxon>
        <taxon>Acinetobacter</taxon>
        <taxon>Acinetobacter calcoaceticus/baumannii complex</taxon>
    </lineage>
</organism>
<comment type="caution">
    <text evidence="4">The sequence shown here is derived from an EMBL/GenBank/DDBJ whole genome shotgun (WGS) entry which is preliminary data.</text>
</comment>
<dbReference type="Proteomes" id="UP000027208">
    <property type="component" value="Unassembled WGS sequence"/>
</dbReference>
<comment type="similarity">
    <text evidence="1">Belongs to the HAK/KUP transporter (TC 2.A.72) family.</text>
</comment>
<evidence type="ECO:0000313" key="5">
    <source>
        <dbReference type="Proteomes" id="UP000027208"/>
    </source>
</evidence>
<dbReference type="GO" id="GO:0016020">
    <property type="term" value="C:membrane"/>
    <property type="evidence" value="ECO:0007669"/>
    <property type="project" value="InterPro"/>
</dbReference>
<accession>A0A836MI07</accession>
<dbReference type="PANTHER" id="PTHR30540:SF79">
    <property type="entry name" value="LOW AFFINITY POTASSIUM TRANSPORT SYSTEM PROTEIN KUP"/>
    <property type="match status" value="1"/>
</dbReference>
<evidence type="ECO:0000313" key="4">
    <source>
        <dbReference type="EMBL" id="KDM54223.1"/>
    </source>
</evidence>
<feature type="domain" description="K+ potassium transporter integral membrane" evidence="3">
    <location>
        <begin position="15"/>
        <end position="83"/>
    </location>
</feature>
<gene>
    <name evidence="4" type="ORF">AE32_02589</name>
</gene>
<proteinExistence type="inferred from homology"/>
<reference evidence="4 5" key="1">
    <citation type="submission" date="2014-04" db="EMBL/GenBank/DDBJ databases">
        <title>The Genome Sequence of Acinetobacter baumanii BIDMC 57.</title>
        <authorList>
            <consortium name="The Broad Institute Genomics Platform"/>
            <consortium name="The Broad Institute Genome Sequencing Center for Infectious Disease"/>
            <person name="Murphy C."/>
            <person name="Cosimi L."/>
            <person name="Cerqueira G."/>
            <person name="Feldgarden M."/>
            <person name="Earl A."/>
            <person name="Spencer M.D."/>
            <person name="Fodor A."/>
            <person name="Sautter R.L."/>
            <person name="Hung D."/>
            <person name="Onderdonk A.B."/>
            <person name="Ernst C."/>
            <person name="Delaney M."/>
            <person name="DuBois A."/>
            <person name="Young S.K."/>
            <person name="Zeng Q."/>
            <person name="Gargeya S."/>
            <person name="Abouelleil A."/>
            <person name="Alvarado L."/>
            <person name="Chapman S.B."/>
            <person name="Gainer-Dewar J."/>
            <person name="Goldberg J."/>
            <person name="Griggs A."/>
            <person name="Gujja S."/>
            <person name="Hansen M."/>
            <person name="Howarth C."/>
            <person name="Imamovic A."/>
            <person name="Larimer J."/>
            <person name="Pearson M."/>
            <person name="Poon T.W."/>
            <person name="Priest M."/>
            <person name="Roberts A."/>
            <person name="Saif S."/>
            <person name="Shea T."/>
            <person name="Sykes S."/>
            <person name="Wortman J."/>
            <person name="Nusbaum C."/>
            <person name="Birren B."/>
        </authorList>
    </citation>
    <scope>NUCLEOTIDE SEQUENCE [LARGE SCALE GENOMIC DNA]</scope>
    <source>
        <strain evidence="4 5">BIDMC 57</strain>
    </source>
</reference>
<sequence length="85" mass="9239">MSSHEIGRQKMSVMTLGALGVVFGDIGTSPLYAFTQCFHTSHNVPINEVNVLGILSLIFWALMIVVSLKFSMLIMRADNHGEGAS</sequence>
<evidence type="ECO:0000256" key="2">
    <source>
        <dbReference type="SAM" id="Phobius"/>
    </source>
</evidence>
<evidence type="ECO:0000259" key="3">
    <source>
        <dbReference type="Pfam" id="PF02705"/>
    </source>
</evidence>
<keyword evidence="2" id="KW-0472">Membrane</keyword>
<dbReference type="InterPro" id="IPR003855">
    <property type="entry name" value="K+_transporter"/>
</dbReference>
<dbReference type="GO" id="GO:0015079">
    <property type="term" value="F:potassium ion transmembrane transporter activity"/>
    <property type="evidence" value="ECO:0007669"/>
    <property type="project" value="InterPro"/>
</dbReference>
<evidence type="ECO:0000256" key="1">
    <source>
        <dbReference type="ARBA" id="ARBA00007019"/>
    </source>
</evidence>